<dbReference type="PANTHER" id="PTHR23290">
    <property type="entry name" value="RRNA N6-ADENOSINE-METHYLTRANSFERASE METTL5"/>
    <property type="match status" value="1"/>
</dbReference>
<dbReference type="Pfam" id="PF01861">
    <property type="entry name" value="BpsA_C"/>
    <property type="match status" value="1"/>
</dbReference>
<dbReference type="GO" id="GO:0003676">
    <property type="term" value="F:nucleic acid binding"/>
    <property type="evidence" value="ECO:0007669"/>
    <property type="project" value="InterPro"/>
</dbReference>
<evidence type="ECO:0000313" key="2">
    <source>
        <dbReference type="EMBL" id="OGM70290.1"/>
    </source>
</evidence>
<organism evidence="2 3">
    <name type="scientific">Candidatus Woesebacteria bacterium RIFCSPLOWO2_01_FULL_44_14</name>
    <dbReference type="NCBI Taxonomy" id="1802525"/>
    <lineage>
        <taxon>Bacteria</taxon>
        <taxon>Candidatus Woeseibacteriota</taxon>
    </lineage>
</organism>
<dbReference type="PROSITE" id="PS00092">
    <property type="entry name" value="N6_MTASE"/>
    <property type="match status" value="1"/>
</dbReference>
<dbReference type="AlphaFoldDB" id="A0A1F8C2C8"/>
<dbReference type="InterPro" id="IPR002723">
    <property type="entry name" value="BpsA_C"/>
</dbReference>
<sequence length="327" mass="37013">MSDKNMHERINQISKETGVPTKKVLDLLFALRDGEVVENNELVRKVGVSKNALNKVKERLASVLEPVSKDTQLDGDHVQEIRAIFDEGYKFEDAMWTILEDDKYKKASELLETISDKRPSPERRFDQFTATIETTARRASLLQFFGDIKGKRILFLGDDDFTSIGVASLGLAAHIEVLDVDKRILESIKGVAETEGFTISTTRSDLTQRLPNQLMRNFDIVFTDPPYTENGMNLFLSRAIQALDPDNHAARIYTCYGNSDRARERYLPVQRLFTESGLMMRWVFDGFNRYRGAESIGSSSALLIADVTPKTKPLVKGGYDKPIYTNN</sequence>
<gene>
    <name evidence="2" type="ORF">A2975_04440</name>
</gene>
<dbReference type="GO" id="GO:0032259">
    <property type="term" value="P:methylation"/>
    <property type="evidence" value="ECO:0007669"/>
    <property type="project" value="InterPro"/>
</dbReference>
<comment type="caution">
    <text evidence="2">The sequence shown here is derived from an EMBL/GenBank/DDBJ whole genome shotgun (WGS) entry which is preliminary data.</text>
</comment>
<evidence type="ECO:0000259" key="1">
    <source>
        <dbReference type="Pfam" id="PF01861"/>
    </source>
</evidence>
<feature type="domain" description="N(4)-bis(aminopropyl)spermidine synthase C-terminal" evidence="1">
    <location>
        <begin position="112"/>
        <end position="304"/>
    </location>
</feature>
<dbReference type="InterPro" id="IPR051720">
    <property type="entry name" value="rRNA_MeTrfase/Polyamine_Synth"/>
</dbReference>
<name>A0A1F8C2C8_9BACT</name>
<evidence type="ECO:0000313" key="3">
    <source>
        <dbReference type="Proteomes" id="UP000178429"/>
    </source>
</evidence>
<dbReference type="InterPro" id="IPR029063">
    <property type="entry name" value="SAM-dependent_MTases_sf"/>
</dbReference>
<reference evidence="2 3" key="1">
    <citation type="journal article" date="2016" name="Nat. Commun.">
        <title>Thousands of microbial genomes shed light on interconnected biogeochemical processes in an aquifer system.</title>
        <authorList>
            <person name="Anantharaman K."/>
            <person name="Brown C.T."/>
            <person name="Hug L.A."/>
            <person name="Sharon I."/>
            <person name="Castelle C.J."/>
            <person name="Probst A.J."/>
            <person name="Thomas B.C."/>
            <person name="Singh A."/>
            <person name="Wilkins M.J."/>
            <person name="Karaoz U."/>
            <person name="Brodie E.L."/>
            <person name="Williams K.H."/>
            <person name="Hubbard S.S."/>
            <person name="Banfield J.F."/>
        </authorList>
    </citation>
    <scope>NUCLEOTIDE SEQUENCE [LARGE SCALE GENOMIC DNA]</scope>
</reference>
<dbReference type="Proteomes" id="UP000178429">
    <property type="component" value="Unassembled WGS sequence"/>
</dbReference>
<accession>A0A1F8C2C8</accession>
<dbReference type="SUPFAM" id="SSF53335">
    <property type="entry name" value="S-adenosyl-L-methionine-dependent methyltransferases"/>
    <property type="match status" value="1"/>
</dbReference>
<dbReference type="EMBL" id="MGHL01000006">
    <property type="protein sequence ID" value="OGM70290.1"/>
    <property type="molecule type" value="Genomic_DNA"/>
</dbReference>
<proteinExistence type="predicted"/>
<dbReference type="PANTHER" id="PTHR23290:SF0">
    <property type="entry name" value="RRNA N6-ADENOSINE-METHYLTRANSFERASE METTL5"/>
    <property type="match status" value="1"/>
</dbReference>
<dbReference type="GO" id="GO:0008168">
    <property type="term" value="F:methyltransferase activity"/>
    <property type="evidence" value="ECO:0007669"/>
    <property type="project" value="InterPro"/>
</dbReference>
<protein>
    <recommendedName>
        <fullName evidence="1">N(4)-bis(aminopropyl)spermidine synthase C-terminal domain-containing protein</fullName>
    </recommendedName>
</protein>
<dbReference type="STRING" id="1802525.A2975_04440"/>
<dbReference type="GO" id="GO:0006596">
    <property type="term" value="P:polyamine biosynthetic process"/>
    <property type="evidence" value="ECO:0007669"/>
    <property type="project" value="TreeGrafter"/>
</dbReference>
<dbReference type="Gene3D" id="3.40.50.150">
    <property type="entry name" value="Vaccinia Virus protein VP39"/>
    <property type="match status" value="1"/>
</dbReference>
<dbReference type="InterPro" id="IPR002052">
    <property type="entry name" value="DNA_methylase_N6_adenine_CS"/>
</dbReference>